<comment type="cofactor">
    <cofactor evidence="6">
        <name>Mg(2+)</name>
        <dbReference type="ChEBI" id="CHEBI:18420"/>
    </cofactor>
    <cofactor evidence="6">
        <name>Mn(2+)</name>
        <dbReference type="ChEBI" id="CHEBI:29035"/>
    </cofactor>
    <text evidence="6">Mg(2+). Can also accept Mn(2+).</text>
</comment>
<dbReference type="CDD" id="cd24010">
    <property type="entry name" value="ASKHA_NBD_AcK_PK"/>
    <property type="match status" value="1"/>
</dbReference>
<dbReference type="GO" id="GO:0005737">
    <property type="term" value="C:cytoplasm"/>
    <property type="evidence" value="ECO:0007669"/>
    <property type="project" value="UniProtKB-SubCell"/>
</dbReference>
<evidence type="ECO:0000256" key="5">
    <source>
        <dbReference type="ARBA" id="ARBA00022840"/>
    </source>
</evidence>
<dbReference type="InterPro" id="IPR023865">
    <property type="entry name" value="Aliphatic_acid_kinase_CS"/>
</dbReference>
<dbReference type="PANTHER" id="PTHR21060:SF15">
    <property type="entry name" value="ACETATE KINASE-RELATED"/>
    <property type="match status" value="1"/>
</dbReference>
<evidence type="ECO:0000313" key="8">
    <source>
        <dbReference type="EMBL" id="HIW77604.1"/>
    </source>
</evidence>
<feature type="site" description="Transition state stabilizer" evidence="6">
    <location>
        <position position="184"/>
    </location>
</feature>
<keyword evidence="6" id="KW-0963">Cytoplasm</keyword>
<dbReference type="InterPro" id="IPR004372">
    <property type="entry name" value="Ac/propionate_kinase"/>
</dbReference>
<feature type="binding site" evidence="6">
    <location>
        <position position="388"/>
    </location>
    <ligand>
        <name>Mg(2+)</name>
        <dbReference type="ChEBI" id="CHEBI:18420"/>
    </ligand>
</feature>
<dbReference type="Pfam" id="PF00871">
    <property type="entry name" value="Acetate_kinase"/>
    <property type="match status" value="1"/>
</dbReference>
<comment type="subunit">
    <text evidence="6">Homodimer.</text>
</comment>
<dbReference type="PROSITE" id="PS01075">
    <property type="entry name" value="ACETATE_KINASE_1"/>
    <property type="match status" value="1"/>
</dbReference>
<dbReference type="InterPro" id="IPR000890">
    <property type="entry name" value="Aliphatic_acid_kin_short-chain"/>
</dbReference>
<evidence type="ECO:0000256" key="4">
    <source>
        <dbReference type="ARBA" id="ARBA00022777"/>
    </source>
</evidence>
<comment type="catalytic activity">
    <reaction evidence="6">
        <text>acetate + ATP = acetyl phosphate + ADP</text>
        <dbReference type="Rhea" id="RHEA:11352"/>
        <dbReference type="ChEBI" id="CHEBI:22191"/>
        <dbReference type="ChEBI" id="CHEBI:30089"/>
        <dbReference type="ChEBI" id="CHEBI:30616"/>
        <dbReference type="ChEBI" id="CHEBI:456216"/>
        <dbReference type="EC" id="2.7.2.1"/>
    </reaction>
</comment>
<dbReference type="PIRSF" id="PIRSF000722">
    <property type="entry name" value="Acetate_prop_kin"/>
    <property type="match status" value="1"/>
</dbReference>
<dbReference type="NCBIfam" id="TIGR00016">
    <property type="entry name" value="ackA"/>
    <property type="match status" value="1"/>
</dbReference>
<accession>A0A9D1QYI3</accession>
<dbReference type="HAMAP" id="MF_00020">
    <property type="entry name" value="Acetate_kinase"/>
    <property type="match status" value="1"/>
</dbReference>
<feature type="binding site" evidence="6">
    <location>
        <position position="7"/>
    </location>
    <ligand>
        <name>Mg(2+)</name>
        <dbReference type="ChEBI" id="CHEBI:18420"/>
    </ligand>
</feature>
<dbReference type="EC" id="2.7.2.1" evidence="6"/>
<feature type="binding site" evidence="6">
    <location>
        <position position="14"/>
    </location>
    <ligand>
        <name>ATP</name>
        <dbReference type="ChEBI" id="CHEBI:30616"/>
    </ligand>
</feature>
<comment type="subcellular location">
    <subcellularLocation>
        <location evidence="6">Cytoplasm</location>
    </subcellularLocation>
</comment>
<evidence type="ECO:0000256" key="2">
    <source>
        <dbReference type="ARBA" id="ARBA00022679"/>
    </source>
</evidence>
<reference evidence="8" key="2">
    <citation type="submission" date="2021-04" db="EMBL/GenBank/DDBJ databases">
        <authorList>
            <person name="Gilroy R."/>
        </authorList>
    </citation>
    <scope>NUCLEOTIDE SEQUENCE</scope>
    <source>
        <strain evidence="8">ChiSxjej5B17-1746</strain>
    </source>
</reference>
<comment type="function">
    <text evidence="6">Catalyzes the formation of acetyl phosphate from acetate and ATP. Can also catalyze the reverse reaction.</text>
</comment>
<name>A0A9D1QYI3_9BACT</name>
<dbReference type="AlphaFoldDB" id="A0A9D1QYI3"/>
<comment type="similarity">
    <text evidence="1 6 7">Belongs to the acetokinase family.</text>
</comment>
<gene>
    <name evidence="6" type="primary">ackA</name>
    <name evidence="8" type="ORF">H9874_00455</name>
</gene>
<feature type="binding site" evidence="6">
    <location>
        <begin position="334"/>
        <end position="338"/>
    </location>
    <ligand>
        <name>ATP</name>
        <dbReference type="ChEBI" id="CHEBI:30616"/>
    </ligand>
</feature>
<dbReference type="Gene3D" id="3.30.420.40">
    <property type="match status" value="2"/>
</dbReference>
<sequence>MKILVINAGSSSCKYQLFNMDDHTVLCSGVVERIGQDMGKLSHKLAPGTDKEEKIVRERCFPTHVEGMEDVIALLLDAEKGVIKEKSEISAIGHRVLHGGEAITAPVLIDEKVKETIRDCFPLGPLHNPANLMGIEVAEKLFPGVPNVGVFDTEFGMSLAPEAYLYPLPYSLYEELRIRRYGFHGTSHKYIAKATADYLKKPLGELNSITMHLGNGSSMTAVQNGKCIDTSMGLTPLEGLMMGTRCGSIDPAIVPFVMEKKGLTPQEADTLMNKKSGLFGICGTSDMRDVHASIEKGDEKALLAFKMLVRSIKKILGAYFFLLGRVDSIVFTAGIGENDELVREAVCEGLEAFGIKLNKEENRLRKPGARTISASDSRIPVLVIPTNEELEIATTTMQIVEGCQK</sequence>
<evidence type="ECO:0000256" key="7">
    <source>
        <dbReference type="RuleBase" id="RU003835"/>
    </source>
</evidence>
<dbReference type="SUPFAM" id="SSF53067">
    <property type="entry name" value="Actin-like ATPase domain"/>
    <property type="match status" value="2"/>
</dbReference>
<dbReference type="Proteomes" id="UP000824264">
    <property type="component" value="Unassembled WGS sequence"/>
</dbReference>
<dbReference type="PANTHER" id="PTHR21060">
    <property type="entry name" value="ACETATE KINASE"/>
    <property type="match status" value="1"/>
</dbReference>
<keyword evidence="6" id="KW-0479">Metal-binding</keyword>
<feature type="binding site" evidence="6">
    <location>
        <position position="95"/>
    </location>
    <ligand>
        <name>substrate</name>
    </ligand>
</feature>
<evidence type="ECO:0000313" key="9">
    <source>
        <dbReference type="Proteomes" id="UP000824264"/>
    </source>
</evidence>
<keyword evidence="6" id="KW-0460">Magnesium</keyword>
<dbReference type="GO" id="GO:0006085">
    <property type="term" value="P:acetyl-CoA biosynthetic process"/>
    <property type="evidence" value="ECO:0007669"/>
    <property type="project" value="UniProtKB-UniRule"/>
</dbReference>
<feature type="active site" description="Proton donor/acceptor" evidence="6">
    <location>
        <position position="152"/>
    </location>
</feature>
<keyword evidence="5 6" id="KW-0067">ATP-binding</keyword>
<proteinExistence type="inferred from homology"/>
<reference evidence="8" key="1">
    <citation type="journal article" date="2021" name="PeerJ">
        <title>Extensive microbial diversity within the chicken gut microbiome revealed by metagenomics and culture.</title>
        <authorList>
            <person name="Gilroy R."/>
            <person name="Ravi A."/>
            <person name="Getino M."/>
            <person name="Pursley I."/>
            <person name="Horton D.L."/>
            <person name="Alikhan N.F."/>
            <person name="Baker D."/>
            <person name="Gharbi K."/>
            <person name="Hall N."/>
            <person name="Watson M."/>
            <person name="Adriaenssens E.M."/>
            <person name="Foster-Nyarko E."/>
            <person name="Jarju S."/>
            <person name="Secka A."/>
            <person name="Antonio M."/>
            <person name="Oren A."/>
            <person name="Chaudhuri R.R."/>
            <person name="La Ragione R."/>
            <person name="Hildebrand F."/>
            <person name="Pallen M.J."/>
        </authorList>
    </citation>
    <scope>NUCLEOTIDE SEQUENCE</scope>
    <source>
        <strain evidence="8">ChiSxjej5B17-1746</strain>
    </source>
</reference>
<feature type="site" description="Transition state stabilizer" evidence="6">
    <location>
        <position position="245"/>
    </location>
</feature>
<feature type="binding site" evidence="6">
    <location>
        <begin position="212"/>
        <end position="216"/>
    </location>
    <ligand>
        <name>ATP</name>
        <dbReference type="ChEBI" id="CHEBI:30616"/>
    </ligand>
</feature>
<keyword evidence="3 6" id="KW-0547">Nucleotide-binding</keyword>
<dbReference type="GO" id="GO:0006083">
    <property type="term" value="P:acetate metabolic process"/>
    <property type="evidence" value="ECO:0007669"/>
    <property type="project" value="TreeGrafter"/>
</dbReference>
<evidence type="ECO:0000256" key="3">
    <source>
        <dbReference type="ARBA" id="ARBA00022741"/>
    </source>
</evidence>
<dbReference type="PRINTS" id="PR00471">
    <property type="entry name" value="ACETATEKNASE"/>
</dbReference>
<dbReference type="GO" id="GO:0008776">
    <property type="term" value="F:acetate kinase activity"/>
    <property type="evidence" value="ECO:0007669"/>
    <property type="project" value="UniProtKB-UniRule"/>
</dbReference>
<dbReference type="GO" id="GO:0000287">
    <property type="term" value="F:magnesium ion binding"/>
    <property type="evidence" value="ECO:0007669"/>
    <property type="project" value="UniProtKB-UniRule"/>
</dbReference>
<dbReference type="GO" id="GO:0005524">
    <property type="term" value="F:ATP binding"/>
    <property type="evidence" value="ECO:0007669"/>
    <property type="project" value="UniProtKB-KW"/>
</dbReference>
<evidence type="ECO:0000256" key="1">
    <source>
        <dbReference type="ARBA" id="ARBA00008748"/>
    </source>
</evidence>
<evidence type="ECO:0000256" key="6">
    <source>
        <dbReference type="HAMAP-Rule" id="MF_00020"/>
    </source>
</evidence>
<dbReference type="EMBL" id="DXGI01000015">
    <property type="protein sequence ID" value="HIW77604.1"/>
    <property type="molecule type" value="Genomic_DNA"/>
</dbReference>
<keyword evidence="4 6" id="KW-0418">Kinase</keyword>
<keyword evidence="2 6" id="KW-0808">Transferase</keyword>
<comment type="caution">
    <text evidence="8">The sequence shown here is derived from an EMBL/GenBank/DDBJ whole genome shotgun (WGS) entry which is preliminary data.</text>
</comment>
<feature type="binding site" evidence="6">
    <location>
        <begin position="286"/>
        <end position="288"/>
    </location>
    <ligand>
        <name>ATP</name>
        <dbReference type="ChEBI" id="CHEBI:30616"/>
    </ligand>
</feature>
<comment type="pathway">
    <text evidence="6">Metabolic intermediate biosynthesis; acetyl-CoA biosynthesis; acetyl-CoA from acetate: step 1/2.</text>
</comment>
<dbReference type="InterPro" id="IPR043129">
    <property type="entry name" value="ATPase_NBD"/>
</dbReference>
<protein>
    <recommendedName>
        <fullName evidence="6">Acetate kinase</fullName>
        <ecNumber evidence="6">2.7.2.1</ecNumber>
    </recommendedName>
    <alternativeName>
        <fullName evidence="6">Acetokinase</fullName>
    </alternativeName>
</protein>
<organism evidence="8 9">
    <name type="scientific">Candidatus Bilophila faecipullorum</name>
    <dbReference type="NCBI Taxonomy" id="2838482"/>
    <lineage>
        <taxon>Bacteria</taxon>
        <taxon>Pseudomonadati</taxon>
        <taxon>Thermodesulfobacteriota</taxon>
        <taxon>Desulfovibrionia</taxon>
        <taxon>Desulfovibrionales</taxon>
        <taxon>Desulfovibrionaceae</taxon>
        <taxon>Bilophila</taxon>
    </lineage>
</organism>